<keyword evidence="1" id="KW-0812">Transmembrane</keyword>
<gene>
    <name evidence="2" type="ORF">UFOPK1843_00927</name>
</gene>
<reference evidence="2" key="1">
    <citation type="submission" date="2020-05" db="EMBL/GenBank/DDBJ databases">
        <authorList>
            <person name="Chiriac C."/>
            <person name="Salcher M."/>
            <person name="Ghai R."/>
            <person name="Kavagutti S V."/>
        </authorList>
    </citation>
    <scope>NUCLEOTIDE SEQUENCE</scope>
</reference>
<proteinExistence type="predicted"/>
<evidence type="ECO:0000256" key="1">
    <source>
        <dbReference type="SAM" id="Phobius"/>
    </source>
</evidence>
<keyword evidence="1" id="KW-1133">Transmembrane helix</keyword>
<feature type="transmembrane region" description="Helical" evidence="1">
    <location>
        <begin position="37"/>
        <end position="61"/>
    </location>
</feature>
<dbReference type="AlphaFoldDB" id="A0A6J6HFS6"/>
<sequence length="66" mass="7511">MKQKKALQVTLIIFILALTQSQLTWYGITPFFSGLTWLIVFSGLSSISFIALIIQFIVYLATKKKK</sequence>
<name>A0A6J6HFS6_9ZZZZ</name>
<accession>A0A6J6HFS6</accession>
<keyword evidence="1" id="KW-0472">Membrane</keyword>
<dbReference type="EMBL" id="CAEZUR010000076">
    <property type="protein sequence ID" value="CAB4612561.1"/>
    <property type="molecule type" value="Genomic_DNA"/>
</dbReference>
<organism evidence="2">
    <name type="scientific">freshwater metagenome</name>
    <dbReference type="NCBI Taxonomy" id="449393"/>
    <lineage>
        <taxon>unclassified sequences</taxon>
        <taxon>metagenomes</taxon>
        <taxon>ecological metagenomes</taxon>
    </lineage>
</organism>
<protein>
    <submittedName>
        <fullName evidence="2">Unannotated protein</fullName>
    </submittedName>
</protein>
<evidence type="ECO:0000313" key="2">
    <source>
        <dbReference type="EMBL" id="CAB4612561.1"/>
    </source>
</evidence>